<keyword evidence="3" id="KW-1185">Reference proteome</keyword>
<evidence type="ECO:0000256" key="1">
    <source>
        <dbReference type="SAM" id="Phobius"/>
    </source>
</evidence>
<feature type="transmembrane region" description="Helical" evidence="1">
    <location>
        <begin position="44"/>
        <end position="68"/>
    </location>
</feature>
<dbReference type="Proteomes" id="UP000289738">
    <property type="component" value="Chromosome B05"/>
</dbReference>
<keyword evidence="1" id="KW-1133">Transmembrane helix</keyword>
<name>A0A444Z6D6_ARAHY</name>
<evidence type="ECO:0000313" key="3">
    <source>
        <dbReference type="Proteomes" id="UP000289738"/>
    </source>
</evidence>
<sequence>MNPDCLFMQKGPENDLTNEFEIGQQLENKEKVIMQLRCIASGKMWIEVFGTLHTLSLGWVVIGSYTFTKSRKKWKVRRYNGPHTCIQTSMGQCPERLESKVSAQHIFTMVKADLTISIKVLQGSVENHFGYKVSYRKV</sequence>
<proteinExistence type="predicted"/>
<reference evidence="2 3" key="1">
    <citation type="submission" date="2019-01" db="EMBL/GenBank/DDBJ databases">
        <title>Sequencing of cultivated peanut Arachis hypogaea provides insights into genome evolution and oil improvement.</title>
        <authorList>
            <person name="Chen X."/>
        </authorList>
    </citation>
    <scope>NUCLEOTIDE SEQUENCE [LARGE SCALE GENOMIC DNA]</scope>
    <source>
        <strain evidence="3">cv. Fuhuasheng</strain>
        <tissue evidence="2">Leaves</tissue>
    </source>
</reference>
<comment type="caution">
    <text evidence="2">The sequence shown here is derived from an EMBL/GenBank/DDBJ whole genome shotgun (WGS) entry which is preliminary data.</text>
</comment>
<protein>
    <submittedName>
        <fullName evidence="2">Uncharacterized protein</fullName>
    </submittedName>
</protein>
<organism evidence="2 3">
    <name type="scientific">Arachis hypogaea</name>
    <name type="common">Peanut</name>
    <dbReference type="NCBI Taxonomy" id="3818"/>
    <lineage>
        <taxon>Eukaryota</taxon>
        <taxon>Viridiplantae</taxon>
        <taxon>Streptophyta</taxon>
        <taxon>Embryophyta</taxon>
        <taxon>Tracheophyta</taxon>
        <taxon>Spermatophyta</taxon>
        <taxon>Magnoliopsida</taxon>
        <taxon>eudicotyledons</taxon>
        <taxon>Gunneridae</taxon>
        <taxon>Pentapetalae</taxon>
        <taxon>rosids</taxon>
        <taxon>fabids</taxon>
        <taxon>Fabales</taxon>
        <taxon>Fabaceae</taxon>
        <taxon>Papilionoideae</taxon>
        <taxon>50 kb inversion clade</taxon>
        <taxon>dalbergioids sensu lato</taxon>
        <taxon>Dalbergieae</taxon>
        <taxon>Pterocarpus clade</taxon>
        <taxon>Arachis</taxon>
    </lineage>
</organism>
<evidence type="ECO:0000313" key="2">
    <source>
        <dbReference type="EMBL" id="RYR09731.1"/>
    </source>
</evidence>
<keyword evidence="1" id="KW-0472">Membrane</keyword>
<gene>
    <name evidence="2" type="ORF">Ahy_B05g078132</name>
</gene>
<keyword evidence="1" id="KW-0812">Transmembrane</keyword>
<dbReference type="EMBL" id="SDMP01000015">
    <property type="protein sequence ID" value="RYR09731.1"/>
    <property type="molecule type" value="Genomic_DNA"/>
</dbReference>
<accession>A0A444Z6D6</accession>
<dbReference type="AlphaFoldDB" id="A0A444Z6D6"/>